<dbReference type="AlphaFoldDB" id="A0AAV7PCR6"/>
<feature type="non-terminal residue" evidence="2">
    <location>
        <position position="1"/>
    </location>
</feature>
<feature type="region of interest" description="Disordered" evidence="1">
    <location>
        <begin position="1"/>
        <end position="24"/>
    </location>
</feature>
<keyword evidence="3" id="KW-1185">Reference proteome</keyword>
<comment type="caution">
    <text evidence="2">The sequence shown here is derived from an EMBL/GenBank/DDBJ whole genome shotgun (WGS) entry which is preliminary data.</text>
</comment>
<dbReference type="EMBL" id="JANPWB010000011">
    <property type="protein sequence ID" value="KAJ1123050.1"/>
    <property type="molecule type" value="Genomic_DNA"/>
</dbReference>
<sequence length="113" mass="11375">SCSGHSAVLGLSSRKASPRHSGYDSDLSASVLGFGEIDSEAAGPHGLLHPASNTCQMAYAGSAVGPEVPVGAASGESLRHGPDLRGDCERPAVVAFISALGPRQIPLPSPTRS</sequence>
<feature type="non-terminal residue" evidence="2">
    <location>
        <position position="113"/>
    </location>
</feature>
<accession>A0AAV7PCR6</accession>
<evidence type="ECO:0000313" key="2">
    <source>
        <dbReference type="EMBL" id="KAJ1123050.1"/>
    </source>
</evidence>
<name>A0AAV7PCR6_PLEWA</name>
<evidence type="ECO:0000313" key="3">
    <source>
        <dbReference type="Proteomes" id="UP001066276"/>
    </source>
</evidence>
<protein>
    <submittedName>
        <fullName evidence="2">Uncharacterized protein</fullName>
    </submittedName>
</protein>
<dbReference type="Proteomes" id="UP001066276">
    <property type="component" value="Chromosome 7"/>
</dbReference>
<organism evidence="2 3">
    <name type="scientific">Pleurodeles waltl</name>
    <name type="common">Iberian ribbed newt</name>
    <dbReference type="NCBI Taxonomy" id="8319"/>
    <lineage>
        <taxon>Eukaryota</taxon>
        <taxon>Metazoa</taxon>
        <taxon>Chordata</taxon>
        <taxon>Craniata</taxon>
        <taxon>Vertebrata</taxon>
        <taxon>Euteleostomi</taxon>
        <taxon>Amphibia</taxon>
        <taxon>Batrachia</taxon>
        <taxon>Caudata</taxon>
        <taxon>Salamandroidea</taxon>
        <taxon>Salamandridae</taxon>
        <taxon>Pleurodelinae</taxon>
        <taxon>Pleurodeles</taxon>
    </lineage>
</organism>
<proteinExistence type="predicted"/>
<evidence type="ECO:0000256" key="1">
    <source>
        <dbReference type="SAM" id="MobiDB-lite"/>
    </source>
</evidence>
<gene>
    <name evidence="2" type="ORF">NDU88_001523</name>
</gene>
<reference evidence="2" key="1">
    <citation type="journal article" date="2022" name="bioRxiv">
        <title>Sequencing and chromosome-scale assembly of the giantPleurodeles waltlgenome.</title>
        <authorList>
            <person name="Brown T."/>
            <person name="Elewa A."/>
            <person name="Iarovenko S."/>
            <person name="Subramanian E."/>
            <person name="Araus A.J."/>
            <person name="Petzold A."/>
            <person name="Susuki M."/>
            <person name="Suzuki K.-i.T."/>
            <person name="Hayashi T."/>
            <person name="Toyoda A."/>
            <person name="Oliveira C."/>
            <person name="Osipova E."/>
            <person name="Leigh N.D."/>
            <person name="Simon A."/>
            <person name="Yun M.H."/>
        </authorList>
    </citation>
    <scope>NUCLEOTIDE SEQUENCE</scope>
    <source>
        <strain evidence="2">20211129_DDA</strain>
        <tissue evidence="2">Liver</tissue>
    </source>
</reference>